<gene>
    <name evidence="1" type="ORF">TNCV_1996581</name>
</gene>
<accession>A0A8X6RKA1</accession>
<protein>
    <submittedName>
        <fullName evidence="1">Uncharacterized protein</fullName>
    </submittedName>
</protein>
<dbReference type="EMBL" id="BMAU01021195">
    <property type="protein sequence ID" value="GFX96926.1"/>
    <property type="molecule type" value="Genomic_DNA"/>
</dbReference>
<sequence length="104" mass="11913">MACTGYIDSDESNSDDDFGREYRLDISESDCSDFSTSETETDSDSESLSAARQWFELNADTLNPAPSEFIFQGDPGLNFCSDSDDILKFFEYFFLMMELYTNYM</sequence>
<evidence type="ECO:0000313" key="1">
    <source>
        <dbReference type="EMBL" id="GFX96926.1"/>
    </source>
</evidence>
<evidence type="ECO:0000313" key="2">
    <source>
        <dbReference type="Proteomes" id="UP000887159"/>
    </source>
</evidence>
<comment type="caution">
    <text evidence="1">The sequence shown here is derived from an EMBL/GenBank/DDBJ whole genome shotgun (WGS) entry which is preliminary data.</text>
</comment>
<dbReference type="Proteomes" id="UP000887159">
    <property type="component" value="Unassembled WGS sequence"/>
</dbReference>
<reference evidence="1" key="1">
    <citation type="submission" date="2020-08" db="EMBL/GenBank/DDBJ databases">
        <title>Multicomponent nature underlies the extraordinary mechanical properties of spider dragline silk.</title>
        <authorList>
            <person name="Kono N."/>
            <person name="Nakamura H."/>
            <person name="Mori M."/>
            <person name="Yoshida Y."/>
            <person name="Ohtoshi R."/>
            <person name="Malay A.D."/>
            <person name="Moran D.A.P."/>
            <person name="Tomita M."/>
            <person name="Numata K."/>
            <person name="Arakawa K."/>
        </authorList>
    </citation>
    <scope>NUCLEOTIDE SEQUENCE</scope>
</reference>
<organism evidence="1 2">
    <name type="scientific">Trichonephila clavipes</name>
    <name type="common">Golden silk orbweaver</name>
    <name type="synonym">Nephila clavipes</name>
    <dbReference type="NCBI Taxonomy" id="2585209"/>
    <lineage>
        <taxon>Eukaryota</taxon>
        <taxon>Metazoa</taxon>
        <taxon>Ecdysozoa</taxon>
        <taxon>Arthropoda</taxon>
        <taxon>Chelicerata</taxon>
        <taxon>Arachnida</taxon>
        <taxon>Araneae</taxon>
        <taxon>Araneomorphae</taxon>
        <taxon>Entelegynae</taxon>
        <taxon>Araneoidea</taxon>
        <taxon>Nephilidae</taxon>
        <taxon>Trichonephila</taxon>
    </lineage>
</organism>
<dbReference type="AlphaFoldDB" id="A0A8X6RKA1"/>
<proteinExistence type="predicted"/>
<keyword evidence="2" id="KW-1185">Reference proteome</keyword>
<name>A0A8X6RKA1_TRICX</name>